<accession>A0A9D1PSJ1</accession>
<proteinExistence type="predicted"/>
<reference evidence="1" key="1">
    <citation type="journal article" date="2021" name="PeerJ">
        <title>Extensive microbial diversity within the chicken gut microbiome revealed by metagenomics and culture.</title>
        <authorList>
            <person name="Gilroy R."/>
            <person name="Ravi A."/>
            <person name="Getino M."/>
            <person name="Pursley I."/>
            <person name="Horton D.L."/>
            <person name="Alikhan N.F."/>
            <person name="Baker D."/>
            <person name="Gharbi K."/>
            <person name="Hall N."/>
            <person name="Watson M."/>
            <person name="Adriaenssens E.M."/>
            <person name="Foster-Nyarko E."/>
            <person name="Jarju S."/>
            <person name="Secka A."/>
            <person name="Antonio M."/>
            <person name="Oren A."/>
            <person name="Chaudhuri R.R."/>
            <person name="La Ragione R."/>
            <person name="Hildebrand F."/>
            <person name="Pallen M.J."/>
        </authorList>
    </citation>
    <scope>NUCLEOTIDE SEQUENCE</scope>
    <source>
        <strain evidence="1">5790</strain>
    </source>
</reference>
<sequence>MLTALPLKDGKFSITLKADSEFIVSGIYGGQSAYTTSENITIKYDTVDPDIVATKVTANPQSGTKNYSFSDGSVFPKDSTILYPSFVTKDGLVTFTNVKYYNDHGISDSQKPLGVNIKVSEGTTNIVFKGCAYADASITADTAGVSPASASLKTANDGGDIVFSYDGEATTLSFKIDGGAIYLHGLSFTTTGSAEATPEPITEVDYAVDFMNLSGKSILTSDEIANKTTVSFGLTKDGSRVALGSQDAVWNFENYRYHSEDHGVNPGSVKVYVPGPVKITVGNCAWGSDVTVTNAEGDYSATANTALDQNCYAGDPSDRVTVLYYTKDEPTTLTIYGGSYIPYIAVKTEEAPSVGTVTYAAGETAAEGELPPAENNIVIGEYITIPLNRTLYAEGKTLTGWTDGGNVYEPGSQYAVTRSVTLTPVFSDNTQERTGKFSVTYDFQRQNGAPTLSWQDSQNIYVSQAEVNGEVQDIKIDVDTTSGKVANGNWTDWAQMNNGTVFTIPVYGETTVTMGDIYTDTGAYTINGVEKIGDNGSETVSGAQSTQLVIGDGGSYFRSFMVDYNV</sequence>
<protein>
    <submittedName>
        <fullName evidence="1">Uncharacterized protein</fullName>
    </submittedName>
</protein>
<dbReference type="Proteomes" id="UP000824162">
    <property type="component" value="Unassembled WGS sequence"/>
</dbReference>
<evidence type="ECO:0000313" key="1">
    <source>
        <dbReference type="EMBL" id="HIV86144.1"/>
    </source>
</evidence>
<comment type="caution">
    <text evidence="1">The sequence shown here is derived from an EMBL/GenBank/DDBJ whole genome shotgun (WGS) entry which is preliminary data.</text>
</comment>
<name>A0A9D1PSJ1_9FIRM</name>
<dbReference type="EMBL" id="DXIJ01000105">
    <property type="protein sequence ID" value="HIV86144.1"/>
    <property type="molecule type" value="Genomic_DNA"/>
</dbReference>
<dbReference type="AlphaFoldDB" id="A0A9D1PSJ1"/>
<organism evidence="1 2">
    <name type="scientific">Candidatus Monoglobus merdigallinarum</name>
    <dbReference type="NCBI Taxonomy" id="2838698"/>
    <lineage>
        <taxon>Bacteria</taxon>
        <taxon>Bacillati</taxon>
        <taxon>Bacillota</taxon>
        <taxon>Clostridia</taxon>
        <taxon>Monoglobales</taxon>
        <taxon>Monoglobaceae</taxon>
        <taxon>Monoglobus</taxon>
    </lineage>
</organism>
<reference evidence="1" key="2">
    <citation type="submission" date="2021-04" db="EMBL/GenBank/DDBJ databases">
        <authorList>
            <person name="Gilroy R."/>
        </authorList>
    </citation>
    <scope>NUCLEOTIDE SEQUENCE</scope>
    <source>
        <strain evidence="1">5790</strain>
    </source>
</reference>
<evidence type="ECO:0000313" key="2">
    <source>
        <dbReference type="Proteomes" id="UP000824162"/>
    </source>
</evidence>
<gene>
    <name evidence="1" type="ORF">H9900_04970</name>
</gene>